<comment type="caution">
    <text evidence="2">The sequence shown here is derived from an EMBL/GenBank/DDBJ whole genome shotgun (WGS) entry which is preliminary data.</text>
</comment>
<dbReference type="AlphaFoldDB" id="X6NHI7"/>
<keyword evidence="1" id="KW-0472">Membrane</keyword>
<name>X6NHI7_RETFI</name>
<dbReference type="Proteomes" id="UP000023152">
    <property type="component" value="Unassembled WGS sequence"/>
</dbReference>
<evidence type="ECO:0000256" key="1">
    <source>
        <dbReference type="SAM" id="Phobius"/>
    </source>
</evidence>
<evidence type="ECO:0000313" key="2">
    <source>
        <dbReference type="EMBL" id="ETO25214.1"/>
    </source>
</evidence>
<evidence type="ECO:0008006" key="4">
    <source>
        <dbReference type="Google" id="ProtNLM"/>
    </source>
</evidence>
<organism evidence="2 3">
    <name type="scientific">Reticulomyxa filosa</name>
    <dbReference type="NCBI Taxonomy" id="46433"/>
    <lineage>
        <taxon>Eukaryota</taxon>
        <taxon>Sar</taxon>
        <taxon>Rhizaria</taxon>
        <taxon>Retaria</taxon>
        <taxon>Foraminifera</taxon>
        <taxon>Monothalamids</taxon>
        <taxon>Reticulomyxidae</taxon>
        <taxon>Reticulomyxa</taxon>
    </lineage>
</organism>
<keyword evidence="1" id="KW-1133">Transmembrane helix</keyword>
<gene>
    <name evidence="2" type="ORF">RFI_11923</name>
</gene>
<feature type="transmembrane region" description="Helical" evidence="1">
    <location>
        <begin position="142"/>
        <end position="166"/>
    </location>
</feature>
<proteinExistence type="predicted"/>
<dbReference type="EMBL" id="ASPP01008689">
    <property type="protein sequence ID" value="ETO25214.1"/>
    <property type="molecule type" value="Genomic_DNA"/>
</dbReference>
<accession>X6NHI7</accession>
<feature type="transmembrane region" description="Helical" evidence="1">
    <location>
        <begin position="178"/>
        <end position="196"/>
    </location>
</feature>
<keyword evidence="1" id="KW-0812">Transmembrane</keyword>
<sequence length="210" mass="24766">MQHPINFHFIKNKLFVCSCGIIQNVLQTIKETNVKEKKSRIVICVTQSFCVASNLLFCSFDLHLLKNDNSTKQLGKYFFFLLKLLSKTLLKKWNDQTSLTITCIHAVSRNISYLNRLFFQRSFFLLWTKTLSFTRNFTPKKLLIGSIFFLSFVKLSHVINGIFFVCKVKKRCLETKRVFFVYGIVVLFFKQNSVFLDWTPQQEKRVEKIC</sequence>
<evidence type="ECO:0000313" key="3">
    <source>
        <dbReference type="Proteomes" id="UP000023152"/>
    </source>
</evidence>
<protein>
    <recommendedName>
        <fullName evidence="4">Transmembrane protein</fullName>
    </recommendedName>
</protein>
<keyword evidence="3" id="KW-1185">Reference proteome</keyword>
<reference evidence="2 3" key="1">
    <citation type="journal article" date="2013" name="Curr. Biol.">
        <title>The Genome of the Foraminiferan Reticulomyxa filosa.</title>
        <authorList>
            <person name="Glockner G."/>
            <person name="Hulsmann N."/>
            <person name="Schleicher M."/>
            <person name="Noegel A.A."/>
            <person name="Eichinger L."/>
            <person name="Gallinger C."/>
            <person name="Pawlowski J."/>
            <person name="Sierra R."/>
            <person name="Euteneuer U."/>
            <person name="Pillet L."/>
            <person name="Moustafa A."/>
            <person name="Platzer M."/>
            <person name="Groth M."/>
            <person name="Szafranski K."/>
            <person name="Schliwa M."/>
        </authorList>
    </citation>
    <scope>NUCLEOTIDE SEQUENCE [LARGE SCALE GENOMIC DNA]</scope>
</reference>